<reference evidence="1" key="2">
    <citation type="journal article" date="2015" name="Data Brief">
        <title>Shoot transcriptome of the giant reed, Arundo donax.</title>
        <authorList>
            <person name="Barrero R.A."/>
            <person name="Guerrero F.D."/>
            <person name="Moolhuijzen P."/>
            <person name="Goolsby J.A."/>
            <person name="Tidwell J."/>
            <person name="Bellgard S.E."/>
            <person name="Bellgard M.I."/>
        </authorList>
    </citation>
    <scope>NUCLEOTIDE SEQUENCE</scope>
    <source>
        <tissue evidence="1">Shoot tissue taken approximately 20 cm above the soil surface</tissue>
    </source>
</reference>
<reference evidence="1" key="1">
    <citation type="submission" date="2014-09" db="EMBL/GenBank/DDBJ databases">
        <authorList>
            <person name="Magalhaes I.L.F."/>
            <person name="Oliveira U."/>
            <person name="Santos F.R."/>
            <person name="Vidigal T.H.D.A."/>
            <person name="Brescovit A.D."/>
            <person name="Santos A.J."/>
        </authorList>
    </citation>
    <scope>NUCLEOTIDE SEQUENCE</scope>
    <source>
        <tissue evidence="1">Shoot tissue taken approximately 20 cm above the soil surface</tissue>
    </source>
</reference>
<accession>A0A0A9D8W7</accession>
<proteinExistence type="predicted"/>
<sequence>MRNDPILPCKLQSLVFLLMPLYNESNLVKLFPWS</sequence>
<organism evidence="1">
    <name type="scientific">Arundo donax</name>
    <name type="common">Giant reed</name>
    <name type="synonym">Donax arundinaceus</name>
    <dbReference type="NCBI Taxonomy" id="35708"/>
    <lineage>
        <taxon>Eukaryota</taxon>
        <taxon>Viridiplantae</taxon>
        <taxon>Streptophyta</taxon>
        <taxon>Embryophyta</taxon>
        <taxon>Tracheophyta</taxon>
        <taxon>Spermatophyta</taxon>
        <taxon>Magnoliopsida</taxon>
        <taxon>Liliopsida</taxon>
        <taxon>Poales</taxon>
        <taxon>Poaceae</taxon>
        <taxon>PACMAD clade</taxon>
        <taxon>Arundinoideae</taxon>
        <taxon>Arundineae</taxon>
        <taxon>Arundo</taxon>
    </lineage>
</organism>
<protein>
    <submittedName>
        <fullName evidence="1">Uncharacterized protein</fullName>
    </submittedName>
</protein>
<dbReference type="EMBL" id="GBRH01217703">
    <property type="protein sequence ID" value="JAD80192.1"/>
    <property type="molecule type" value="Transcribed_RNA"/>
</dbReference>
<name>A0A0A9D8W7_ARUDO</name>
<evidence type="ECO:0000313" key="1">
    <source>
        <dbReference type="EMBL" id="JAD80192.1"/>
    </source>
</evidence>
<dbReference type="AlphaFoldDB" id="A0A0A9D8W7"/>